<evidence type="ECO:0000313" key="8">
    <source>
        <dbReference type="EMBL" id="MBB4248405.1"/>
    </source>
</evidence>
<dbReference type="Proteomes" id="UP000587070">
    <property type="component" value="Unassembled WGS sequence"/>
</dbReference>
<dbReference type="InterPro" id="IPR036518">
    <property type="entry name" value="CobE/GbiG_C_sf"/>
</dbReference>
<dbReference type="NCBIfam" id="TIGR02469">
    <property type="entry name" value="CbiT"/>
    <property type="match status" value="1"/>
</dbReference>
<evidence type="ECO:0000256" key="4">
    <source>
        <dbReference type="ARBA" id="ARBA00022679"/>
    </source>
</evidence>
<dbReference type="GO" id="GO:0032259">
    <property type="term" value="P:methylation"/>
    <property type="evidence" value="ECO:0007669"/>
    <property type="project" value="UniProtKB-KW"/>
</dbReference>
<dbReference type="EMBL" id="JACIGE010000011">
    <property type="protein sequence ID" value="MBB4248405.1"/>
    <property type="molecule type" value="Genomic_DNA"/>
</dbReference>
<dbReference type="Gene3D" id="3.40.50.150">
    <property type="entry name" value="Vaccinia Virus protein VP39"/>
    <property type="match status" value="1"/>
</dbReference>
<keyword evidence="5" id="KW-0949">S-adenosyl-L-methionine</keyword>
<dbReference type="InterPro" id="IPR029063">
    <property type="entry name" value="SAM-dependent_MTases_sf"/>
</dbReference>
<dbReference type="SUPFAM" id="SSF159664">
    <property type="entry name" value="CobE/GbiG C-terminal domain-like"/>
    <property type="match status" value="1"/>
</dbReference>
<dbReference type="Pfam" id="PF01135">
    <property type="entry name" value="PCMT"/>
    <property type="match status" value="1"/>
</dbReference>
<dbReference type="PANTHER" id="PTHR43182:SF1">
    <property type="entry name" value="COBALT-PRECORRIN-7 C(5)-METHYLTRANSFERASE"/>
    <property type="match status" value="1"/>
</dbReference>
<proteinExistence type="predicted"/>
<protein>
    <submittedName>
        <fullName evidence="8">Precorrin-6Y C5,15-methyltransferase (Decarboxylating) CbiT subunit</fullName>
    </submittedName>
</protein>
<keyword evidence="9" id="KW-1185">Reference proteome</keyword>
<organism evidence="8 9">
    <name type="scientific">Rhodocyclus tenuis</name>
    <name type="common">Rhodospirillum tenue</name>
    <dbReference type="NCBI Taxonomy" id="1066"/>
    <lineage>
        <taxon>Bacteria</taxon>
        <taxon>Pseudomonadati</taxon>
        <taxon>Pseudomonadota</taxon>
        <taxon>Betaproteobacteria</taxon>
        <taxon>Rhodocyclales</taxon>
        <taxon>Rhodocyclaceae</taxon>
        <taxon>Rhodocyclus</taxon>
    </lineage>
</organism>
<dbReference type="InterPro" id="IPR002750">
    <property type="entry name" value="CobE/GbiG_C"/>
</dbReference>
<dbReference type="SUPFAM" id="SSF53335">
    <property type="entry name" value="S-adenosyl-L-methionine-dependent methyltransferases"/>
    <property type="match status" value="1"/>
</dbReference>
<keyword evidence="2" id="KW-0169">Cobalamin biosynthesis</keyword>
<dbReference type="InterPro" id="IPR014008">
    <property type="entry name" value="Cbl_synth_MTase_CbiT"/>
</dbReference>
<dbReference type="CDD" id="cd02440">
    <property type="entry name" value="AdoMet_MTases"/>
    <property type="match status" value="1"/>
</dbReference>
<feature type="region of interest" description="Disordered" evidence="6">
    <location>
        <begin position="1"/>
        <end position="40"/>
    </location>
</feature>
<evidence type="ECO:0000256" key="2">
    <source>
        <dbReference type="ARBA" id="ARBA00022573"/>
    </source>
</evidence>
<dbReference type="Pfam" id="PF01890">
    <property type="entry name" value="CbiG_C"/>
    <property type="match status" value="1"/>
</dbReference>
<keyword evidence="3 8" id="KW-0489">Methyltransferase</keyword>
<dbReference type="GO" id="GO:0008276">
    <property type="term" value="F:protein methyltransferase activity"/>
    <property type="evidence" value="ECO:0007669"/>
    <property type="project" value="InterPro"/>
</dbReference>
<dbReference type="UniPathway" id="UPA00148"/>
<keyword evidence="4 8" id="KW-0808">Transferase</keyword>
<evidence type="ECO:0000313" key="9">
    <source>
        <dbReference type="Proteomes" id="UP000587070"/>
    </source>
</evidence>
<feature type="compositionally biased region" description="Pro residues" evidence="6">
    <location>
        <begin position="1"/>
        <end position="16"/>
    </location>
</feature>
<name>A0A840G959_RHOTE</name>
<reference evidence="8 9" key="1">
    <citation type="submission" date="2020-08" db="EMBL/GenBank/DDBJ databases">
        <title>Genome sequencing of Purple Non-Sulfur Bacteria from various extreme environments.</title>
        <authorList>
            <person name="Mayer M."/>
        </authorList>
    </citation>
    <scope>NUCLEOTIDE SEQUENCE [LARGE SCALE GENOMIC DNA]</scope>
    <source>
        <strain evidence="8 9">2761</strain>
    </source>
</reference>
<dbReference type="AlphaFoldDB" id="A0A840G959"/>
<evidence type="ECO:0000256" key="1">
    <source>
        <dbReference type="ARBA" id="ARBA00004953"/>
    </source>
</evidence>
<feature type="domain" description="CobE/GbiG C-terminal" evidence="7">
    <location>
        <begin position="269"/>
        <end position="389"/>
    </location>
</feature>
<accession>A0A840G959</accession>
<evidence type="ECO:0000256" key="6">
    <source>
        <dbReference type="SAM" id="MobiDB-lite"/>
    </source>
</evidence>
<dbReference type="PANTHER" id="PTHR43182">
    <property type="entry name" value="COBALT-PRECORRIN-6B C(15)-METHYLTRANSFERASE (DECARBOXYLATING)"/>
    <property type="match status" value="1"/>
</dbReference>
<comment type="caution">
    <text evidence="8">The sequence shown here is derived from an EMBL/GenBank/DDBJ whole genome shotgun (WGS) entry which is preliminary data.</text>
</comment>
<evidence type="ECO:0000256" key="5">
    <source>
        <dbReference type="ARBA" id="ARBA00022691"/>
    </source>
</evidence>
<sequence>MPVDDPSPPLPFPSHRPAPDVDGRLKMSRAPDGGKLPPQETDAVVFGLADDAFLCRHPRDDAGTNGATDASQPRGGLITKFEARAVSLAKLALGRRSVVWDIGAGSGSVGIEAARIAADGFVYAIEKNPADAAIAADNATRLGVRNYALCVGKAPAGLGDWPTPDAVFIGGSGGELAMLIELALTRLRPGGRLVINLVTLDNLTRATSALDAAADAGVASWEMVQLQAARSRPILKTLRLAAENPVWILTATKCATAAANEAARFAVGVGVGCDRGSSAASIALAVETALTVGGIGADAVSVIASSEHKADEAGLREFAAGQGWPLHFFAASELDGVTVPNPSPQALQHAGSASVAEAAARLAAAGGDLLVGKQKFRGADGKHVTVAIARLSTTDLTTAPSSTSGAV</sequence>
<evidence type="ECO:0000256" key="3">
    <source>
        <dbReference type="ARBA" id="ARBA00022603"/>
    </source>
</evidence>
<dbReference type="Gene3D" id="3.30.420.180">
    <property type="entry name" value="CobE/GbiG C-terminal domain"/>
    <property type="match status" value="1"/>
</dbReference>
<dbReference type="InterPro" id="IPR050714">
    <property type="entry name" value="Cobalamin_biosynth_MTase"/>
</dbReference>
<dbReference type="GO" id="GO:0009236">
    <property type="term" value="P:cobalamin biosynthetic process"/>
    <property type="evidence" value="ECO:0007669"/>
    <property type="project" value="UniProtKB-UniPathway"/>
</dbReference>
<comment type="pathway">
    <text evidence="1">Cofactor biosynthesis; adenosylcobalamin biosynthesis.</text>
</comment>
<evidence type="ECO:0000259" key="7">
    <source>
        <dbReference type="Pfam" id="PF01890"/>
    </source>
</evidence>
<gene>
    <name evidence="8" type="ORF">GGD90_002797</name>
</gene>